<feature type="transmembrane region" description="Helical" evidence="2">
    <location>
        <begin position="98"/>
        <end position="117"/>
    </location>
</feature>
<evidence type="ECO:0000256" key="1">
    <source>
        <dbReference type="SAM" id="MobiDB-lite"/>
    </source>
</evidence>
<dbReference type="Proteomes" id="UP000249419">
    <property type="component" value="Unassembled WGS sequence"/>
</dbReference>
<feature type="transmembrane region" description="Helical" evidence="2">
    <location>
        <begin position="34"/>
        <end position="54"/>
    </location>
</feature>
<sequence>MGIVPSRDRMPGRVPVERRAGHDRRMTATRGTRALLGVLFLAAATVGAWILWLGWDTRYTVDAQTGASSGPYEAWQVIGCVLTLVVLAALAGTRLSPWLVAPVMTVAFTAVWSWRAAGTDDSGLWVVGGILVLLGMAAGSTVVSLAGRRVSRRFAGRPTSS</sequence>
<accession>A0A328NZU8</accession>
<dbReference type="AlphaFoldDB" id="A0A328NZU8"/>
<feature type="transmembrane region" description="Helical" evidence="2">
    <location>
        <begin position="123"/>
        <end position="147"/>
    </location>
</feature>
<feature type="transmembrane region" description="Helical" evidence="2">
    <location>
        <begin position="74"/>
        <end position="91"/>
    </location>
</feature>
<comment type="caution">
    <text evidence="3">The sequence shown here is derived from an EMBL/GenBank/DDBJ whole genome shotgun (WGS) entry which is preliminary data.</text>
</comment>
<keyword evidence="2" id="KW-0812">Transmembrane</keyword>
<evidence type="ECO:0000256" key="2">
    <source>
        <dbReference type="SAM" id="Phobius"/>
    </source>
</evidence>
<evidence type="ECO:0000313" key="4">
    <source>
        <dbReference type="Proteomes" id="UP000249419"/>
    </source>
</evidence>
<organism evidence="3 4">
    <name type="scientific">Micromonospora saelicesensis</name>
    <dbReference type="NCBI Taxonomy" id="285676"/>
    <lineage>
        <taxon>Bacteria</taxon>
        <taxon>Bacillati</taxon>
        <taxon>Actinomycetota</taxon>
        <taxon>Actinomycetes</taxon>
        <taxon>Micromonosporales</taxon>
        <taxon>Micromonosporaceae</taxon>
        <taxon>Micromonospora</taxon>
    </lineage>
</organism>
<proteinExistence type="predicted"/>
<reference evidence="3 4" key="1">
    <citation type="submission" date="2018-03" db="EMBL/GenBank/DDBJ databases">
        <title>Defining the species Micromonospora saelicesensis and Micromonospora noduli under the framework of genomics.</title>
        <authorList>
            <person name="Riesco R."/>
            <person name="Trujillo M.E."/>
        </authorList>
    </citation>
    <scope>NUCLEOTIDE SEQUENCE [LARGE SCALE GENOMIC DNA]</scope>
    <source>
        <strain evidence="3 4">PSN13</strain>
    </source>
</reference>
<gene>
    <name evidence="3" type="ORF">PSN13_00144</name>
</gene>
<keyword evidence="2" id="KW-0472">Membrane</keyword>
<evidence type="ECO:0000313" key="3">
    <source>
        <dbReference type="EMBL" id="RAO39120.1"/>
    </source>
</evidence>
<dbReference type="EMBL" id="PYAG01000001">
    <property type="protein sequence ID" value="RAO39120.1"/>
    <property type="molecule type" value="Genomic_DNA"/>
</dbReference>
<protein>
    <submittedName>
        <fullName evidence="3">Uncharacterized protein</fullName>
    </submittedName>
</protein>
<feature type="region of interest" description="Disordered" evidence="1">
    <location>
        <begin position="1"/>
        <end position="20"/>
    </location>
</feature>
<name>A0A328NZU8_9ACTN</name>
<keyword evidence="2" id="KW-1133">Transmembrane helix</keyword>